<evidence type="ECO:0000313" key="3">
    <source>
        <dbReference type="Proteomes" id="UP001215280"/>
    </source>
</evidence>
<protein>
    <submittedName>
        <fullName evidence="2">Uncharacterized protein</fullName>
    </submittedName>
</protein>
<proteinExistence type="predicted"/>
<feature type="compositionally biased region" description="Low complexity" evidence="1">
    <location>
        <begin position="567"/>
        <end position="583"/>
    </location>
</feature>
<feature type="compositionally biased region" description="Basic and acidic residues" evidence="1">
    <location>
        <begin position="206"/>
        <end position="215"/>
    </location>
</feature>
<keyword evidence="3" id="KW-1185">Reference proteome</keyword>
<accession>A0AAD7KHK5</accession>
<feature type="compositionally biased region" description="Low complexity" evidence="1">
    <location>
        <begin position="13"/>
        <end position="30"/>
    </location>
</feature>
<feature type="compositionally biased region" description="Basic and acidic residues" evidence="1">
    <location>
        <begin position="457"/>
        <end position="468"/>
    </location>
</feature>
<dbReference type="AlphaFoldDB" id="A0AAD7KHK5"/>
<dbReference type="Proteomes" id="UP001215280">
    <property type="component" value="Unassembled WGS sequence"/>
</dbReference>
<evidence type="ECO:0000256" key="1">
    <source>
        <dbReference type="SAM" id="MobiDB-lite"/>
    </source>
</evidence>
<feature type="region of interest" description="Disordered" evidence="1">
    <location>
        <begin position="176"/>
        <end position="219"/>
    </location>
</feature>
<sequence length="599" mass="64148">MHTRGGSADYPASPSSMSSSSHLMLIPSSPRRNGMGVPVAEALRPCYAAGEHAGSDRLQLHPLYLAHTSLVLSVTMLSRVVEDRRRDCPRRRGDGWVFRAEGTQGVGVEGRCISGAEMMVGGGSVPCAFREADILVSCDERTSRSPVVWGARAGAASRLRLILLIFRPATCASDAEFSGSAAPSAPSPSPPRSQEQRIGKRGSTRRRGDGFRDEVTPGAGVGSAETTILLHFHFDVFWQRTSRNAPPKHAPTDAALRHAASPTAYAAASMEGFPARHQVCPPLAPQILLDAMGCDGHDYRDKWTQRGTGSIVPPHPHLHLVHLSREPASPILLTEPKIPATIREDAPGAGGVACPDPILHPAYILAGMPAVPRAVPASLMRETEMVVVVGGEAVLLLVYAGVTLLGRAELPGILRSTCRLASTPSDTVIFLLHSPSTLLPLFKALPPPLARPSRGRYPRDDVPHGRDPDIDEVTLCPRYPSGSGGTKYPRAAPGSQRSAPSPRSCTRLVRVSLRRAGSTRCTALPREMEEEGADGSTGRMHELSVRYRSIGAGLKRSLFAGWEGGSRHPSASPRVRARASAQPREIEWGDGGHRRDVED</sequence>
<comment type="caution">
    <text evidence="2">The sequence shown here is derived from an EMBL/GenBank/DDBJ whole genome shotgun (WGS) entry which is preliminary data.</text>
</comment>
<dbReference type="EMBL" id="JARJLG010000001">
    <property type="protein sequence ID" value="KAJ7784852.1"/>
    <property type="molecule type" value="Genomic_DNA"/>
</dbReference>
<organism evidence="2 3">
    <name type="scientific">Mycena maculata</name>
    <dbReference type="NCBI Taxonomy" id="230809"/>
    <lineage>
        <taxon>Eukaryota</taxon>
        <taxon>Fungi</taxon>
        <taxon>Dikarya</taxon>
        <taxon>Basidiomycota</taxon>
        <taxon>Agaricomycotina</taxon>
        <taxon>Agaricomycetes</taxon>
        <taxon>Agaricomycetidae</taxon>
        <taxon>Agaricales</taxon>
        <taxon>Marasmiineae</taxon>
        <taxon>Mycenaceae</taxon>
        <taxon>Mycena</taxon>
    </lineage>
</organism>
<feature type="compositionally biased region" description="Polar residues" evidence="1">
    <location>
        <begin position="495"/>
        <end position="504"/>
    </location>
</feature>
<name>A0AAD7KHK5_9AGAR</name>
<feature type="region of interest" description="Disordered" evidence="1">
    <location>
        <begin position="1"/>
        <end position="30"/>
    </location>
</feature>
<evidence type="ECO:0000313" key="2">
    <source>
        <dbReference type="EMBL" id="KAJ7784852.1"/>
    </source>
</evidence>
<reference evidence="2" key="1">
    <citation type="submission" date="2023-03" db="EMBL/GenBank/DDBJ databases">
        <title>Massive genome expansion in bonnet fungi (Mycena s.s.) driven by repeated elements and novel gene families across ecological guilds.</title>
        <authorList>
            <consortium name="Lawrence Berkeley National Laboratory"/>
            <person name="Harder C.B."/>
            <person name="Miyauchi S."/>
            <person name="Viragh M."/>
            <person name="Kuo A."/>
            <person name="Thoen E."/>
            <person name="Andreopoulos B."/>
            <person name="Lu D."/>
            <person name="Skrede I."/>
            <person name="Drula E."/>
            <person name="Henrissat B."/>
            <person name="Morin E."/>
            <person name="Kohler A."/>
            <person name="Barry K."/>
            <person name="LaButti K."/>
            <person name="Morin E."/>
            <person name="Salamov A."/>
            <person name="Lipzen A."/>
            <person name="Mereny Z."/>
            <person name="Hegedus B."/>
            <person name="Baldrian P."/>
            <person name="Stursova M."/>
            <person name="Weitz H."/>
            <person name="Taylor A."/>
            <person name="Grigoriev I.V."/>
            <person name="Nagy L.G."/>
            <person name="Martin F."/>
            <person name="Kauserud H."/>
        </authorList>
    </citation>
    <scope>NUCLEOTIDE SEQUENCE</scope>
    <source>
        <strain evidence="2">CBHHK188m</strain>
    </source>
</reference>
<feature type="compositionally biased region" description="Basic and acidic residues" evidence="1">
    <location>
        <begin position="584"/>
        <end position="599"/>
    </location>
</feature>
<feature type="region of interest" description="Disordered" evidence="1">
    <location>
        <begin position="450"/>
        <end position="506"/>
    </location>
</feature>
<gene>
    <name evidence="2" type="ORF">DFH07DRAFT_975166</name>
</gene>
<feature type="region of interest" description="Disordered" evidence="1">
    <location>
        <begin position="561"/>
        <end position="599"/>
    </location>
</feature>